<dbReference type="OrthoDB" id="7486222at2759"/>
<dbReference type="Pfam" id="PF07841">
    <property type="entry name" value="DM4_12"/>
    <property type="match status" value="1"/>
</dbReference>
<feature type="chain" id="PRO_5040487323" evidence="1">
    <location>
        <begin position="21"/>
        <end position="210"/>
    </location>
</feature>
<keyword evidence="1" id="KW-0732">Signal</keyword>
<dbReference type="SMART" id="SM00718">
    <property type="entry name" value="DM4_12"/>
    <property type="match status" value="1"/>
</dbReference>
<sequence length="210" mass="24776">MKYIFSFFYVFFVVVVFVACESIQRDLEVVEKINILSRRKRYVAFPEGSSFVATLCATIQTVTGFSIYYEGINWGISWLLPNRSSVQEYVTDYRKRRRQRRDLYTKIEQLVDKMGFDGRSCIYRALCEAPRRFNDKPETLSEDLLRIIFKFPTHHISNEEPRDHLLYHRAYRKGFSMEEQQDCERMFPDCPISLIDLALGNSGEDGNKDT</sequence>
<dbReference type="InterPro" id="IPR006631">
    <property type="entry name" value="DM4_12"/>
</dbReference>
<reference evidence="2" key="2">
    <citation type="submission" date="2022-10" db="EMBL/GenBank/DDBJ databases">
        <authorList>
            <consortium name="ENA_rothamsted_submissions"/>
            <consortium name="culmorum"/>
            <person name="King R."/>
        </authorList>
    </citation>
    <scope>NUCLEOTIDE SEQUENCE</scope>
</reference>
<reference evidence="2" key="1">
    <citation type="submission" date="2022-01" db="EMBL/GenBank/DDBJ databases">
        <authorList>
            <person name="King R."/>
        </authorList>
    </citation>
    <scope>NUCLEOTIDE SEQUENCE</scope>
</reference>
<accession>A0A9P0DIL0</accession>
<evidence type="ECO:0000256" key="1">
    <source>
        <dbReference type="SAM" id="SignalP"/>
    </source>
</evidence>
<evidence type="ECO:0000313" key="2">
    <source>
        <dbReference type="EMBL" id="CAH1118848.1"/>
    </source>
</evidence>
<protein>
    <submittedName>
        <fullName evidence="2">Uncharacterized protein</fullName>
    </submittedName>
</protein>
<dbReference type="EMBL" id="OU896718">
    <property type="protein sequence ID" value="CAH1118848.1"/>
    <property type="molecule type" value="Genomic_DNA"/>
</dbReference>
<organism evidence="2 3">
    <name type="scientific">Phaedon cochleariae</name>
    <name type="common">Mustard beetle</name>
    <dbReference type="NCBI Taxonomy" id="80249"/>
    <lineage>
        <taxon>Eukaryota</taxon>
        <taxon>Metazoa</taxon>
        <taxon>Ecdysozoa</taxon>
        <taxon>Arthropoda</taxon>
        <taxon>Hexapoda</taxon>
        <taxon>Insecta</taxon>
        <taxon>Pterygota</taxon>
        <taxon>Neoptera</taxon>
        <taxon>Endopterygota</taxon>
        <taxon>Coleoptera</taxon>
        <taxon>Polyphaga</taxon>
        <taxon>Cucujiformia</taxon>
        <taxon>Chrysomeloidea</taxon>
        <taxon>Chrysomelidae</taxon>
        <taxon>Chrysomelinae</taxon>
        <taxon>Chrysomelini</taxon>
        <taxon>Phaedon</taxon>
    </lineage>
</organism>
<evidence type="ECO:0000313" key="3">
    <source>
        <dbReference type="Proteomes" id="UP001153737"/>
    </source>
</evidence>
<name>A0A9P0DIL0_PHACE</name>
<gene>
    <name evidence="2" type="ORF">PHAECO_LOCUS3075</name>
</gene>
<dbReference type="PANTHER" id="PTHR21398:SF7">
    <property type="entry name" value="LP19941P"/>
    <property type="match status" value="1"/>
</dbReference>
<dbReference type="PROSITE" id="PS51257">
    <property type="entry name" value="PROKAR_LIPOPROTEIN"/>
    <property type="match status" value="1"/>
</dbReference>
<feature type="signal peptide" evidence="1">
    <location>
        <begin position="1"/>
        <end position="20"/>
    </location>
</feature>
<dbReference type="PANTHER" id="PTHR21398">
    <property type="entry name" value="AGAP007094-PA"/>
    <property type="match status" value="1"/>
</dbReference>
<dbReference type="Proteomes" id="UP001153737">
    <property type="component" value="Chromosome 12"/>
</dbReference>
<dbReference type="AlphaFoldDB" id="A0A9P0DIL0"/>
<proteinExistence type="predicted"/>
<keyword evidence="3" id="KW-1185">Reference proteome</keyword>